<proteinExistence type="predicted"/>
<dbReference type="RefSeq" id="WP_006976971.1">
    <property type="nucleotide sequence ID" value="NZ_ABCS01000167.1"/>
</dbReference>
<reference evidence="2 3" key="1">
    <citation type="submission" date="2007-06" db="EMBL/GenBank/DDBJ databases">
        <authorList>
            <person name="Shimkets L."/>
            <person name="Ferriera S."/>
            <person name="Johnson J."/>
            <person name="Kravitz S."/>
            <person name="Beeson K."/>
            <person name="Sutton G."/>
            <person name="Rogers Y.-H."/>
            <person name="Friedman R."/>
            <person name="Frazier M."/>
            <person name="Venter J.C."/>
        </authorList>
    </citation>
    <scope>NUCLEOTIDE SEQUENCE [LARGE SCALE GENOMIC DNA]</scope>
    <source>
        <strain evidence="2 3">SIR-1</strain>
    </source>
</reference>
<evidence type="ECO:0000313" key="2">
    <source>
        <dbReference type="EMBL" id="EDM73867.1"/>
    </source>
</evidence>
<feature type="region of interest" description="Disordered" evidence="1">
    <location>
        <begin position="252"/>
        <end position="275"/>
    </location>
</feature>
<dbReference type="Proteomes" id="UP000005801">
    <property type="component" value="Unassembled WGS sequence"/>
</dbReference>
<feature type="compositionally biased region" description="Acidic residues" evidence="1">
    <location>
        <begin position="208"/>
        <end position="219"/>
    </location>
</feature>
<feature type="region of interest" description="Disordered" evidence="1">
    <location>
        <begin position="14"/>
        <end position="137"/>
    </location>
</feature>
<accession>A6GJT5</accession>
<gene>
    <name evidence="2" type="ORF">PPSIR1_37404</name>
</gene>
<dbReference type="AlphaFoldDB" id="A6GJT5"/>
<dbReference type="EMBL" id="ABCS01000167">
    <property type="protein sequence ID" value="EDM73867.1"/>
    <property type="molecule type" value="Genomic_DNA"/>
</dbReference>
<feature type="compositionally biased region" description="Acidic residues" evidence="1">
    <location>
        <begin position="18"/>
        <end position="43"/>
    </location>
</feature>
<feature type="compositionally biased region" description="Low complexity" evidence="1">
    <location>
        <begin position="109"/>
        <end position="122"/>
    </location>
</feature>
<comment type="caution">
    <text evidence="2">The sequence shown here is derived from an EMBL/GenBank/DDBJ whole genome shotgun (WGS) entry which is preliminary data.</text>
</comment>
<feature type="compositionally biased region" description="Acidic residues" evidence="1">
    <location>
        <begin position="60"/>
        <end position="108"/>
    </location>
</feature>
<name>A6GJT5_9BACT</name>
<organism evidence="2 3">
    <name type="scientific">Plesiocystis pacifica SIR-1</name>
    <dbReference type="NCBI Taxonomy" id="391625"/>
    <lineage>
        <taxon>Bacteria</taxon>
        <taxon>Pseudomonadati</taxon>
        <taxon>Myxococcota</taxon>
        <taxon>Polyangia</taxon>
        <taxon>Nannocystales</taxon>
        <taxon>Nannocystaceae</taxon>
        <taxon>Plesiocystis</taxon>
    </lineage>
</organism>
<feature type="region of interest" description="Disordered" evidence="1">
    <location>
        <begin position="208"/>
        <end position="227"/>
    </location>
</feature>
<protein>
    <submittedName>
        <fullName evidence="2">Uncharacterized protein</fullName>
    </submittedName>
</protein>
<feature type="compositionally biased region" description="Low complexity" evidence="1">
    <location>
        <begin position="44"/>
        <end position="59"/>
    </location>
</feature>
<sequence length="470" mass="49889">MTASLALSLAGAIGCADDTTDGDSGNDDVGESSDTVGEEDTTEDTTTNGEEQGETMGETTMDDTTDMGETMDDTTDMGETTMDDTTDMGETTMDDTTDMGETMDDTTDMGETAMDTTDMGETMGEEETTETTDNPNGCQAPSMYLDCDDYQTNDAFQAIGVNCGADPSSTVVANSAVMNSNNANAWRVATGFGSAPGDNYGNLLWAANDDDWQPPDDGDPNTPLPDPIPANTSSTILILSTGVVAQPNGQGVVVEGNASQGGNGDNQNEDNGGLPAPLSAQYGSNMGAGGTPFMDCDLVNDCSDSLYDHWYTNGWNNPNDKLWMTMELTVPVETEGYIFDFAYFSSEFPTYYNTQYNDLFIAWSTSESYTGNITFVNDAPLTITSLEDAGAFQYKANDPELAGTGFEGDAGTGWFVARGSAIPEETFQLTFFIADMADSVLATGVLLDNFRWECAGCIPSEVNSCGIQPQ</sequence>
<keyword evidence="3" id="KW-1185">Reference proteome</keyword>
<dbReference type="NCBIfam" id="NF038133">
    <property type="entry name" value="choice_anch_L"/>
    <property type="match status" value="1"/>
</dbReference>
<evidence type="ECO:0000313" key="3">
    <source>
        <dbReference type="Proteomes" id="UP000005801"/>
    </source>
</evidence>
<evidence type="ECO:0000256" key="1">
    <source>
        <dbReference type="SAM" id="MobiDB-lite"/>
    </source>
</evidence>
<dbReference type="InterPro" id="IPR049804">
    <property type="entry name" value="Choice_anch_L"/>
</dbReference>